<feature type="domain" description="ATPase BadF/BadG/BcrA/BcrD type" evidence="5">
    <location>
        <begin position="6"/>
        <end position="255"/>
    </location>
</feature>
<dbReference type="InterPro" id="IPR002731">
    <property type="entry name" value="ATPase_BadF"/>
</dbReference>
<keyword evidence="7" id="KW-1185">Reference proteome</keyword>
<dbReference type="SUPFAM" id="SSF53067">
    <property type="entry name" value="Actin-like ATPase domain"/>
    <property type="match status" value="1"/>
</dbReference>
<evidence type="ECO:0000313" key="6">
    <source>
        <dbReference type="EMBL" id="MFC6283499.1"/>
    </source>
</evidence>
<protein>
    <submittedName>
        <fullName evidence="6">Acyl-CoA dehydratase activase</fullName>
    </submittedName>
</protein>
<evidence type="ECO:0000259" key="5">
    <source>
        <dbReference type="Pfam" id="PF01869"/>
    </source>
</evidence>
<dbReference type="EMBL" id="JBHSRS010000083">
    <property type="protein sequence ID" value="MFC6283499.1"/>
    <property type="molecule type" value="Genomic_DNA"/>
</dbReference>
<evidence type="ECO:0000256" key="2">
    <source>
        <dbReference type="ARBA" id="ARBA00022723"/>
    </source>
</evidence>
<evidence type="ECO:0000256" key="4">
    <source>
        <dbReference type="ARBA" id="ARBA00023014"/>
    </source>
</evidence>
<dbReference type="Proteomes" id="UP001596270">
    <property type="component" value="Unassembled WGS sequence"/>
</dbReference>
<comment type="cofactor">
    <cofactor evidence="1">
        <name>[4Fe-4S] cluster</name>
        <dbReference type="ChEBI" id="CHEBI:49883"/>
    </cofactor>
</comment>
<keyword evidence="3" id="KW-0408">Iron</keyword>
<dbReference type="CDD" id="cd24036">
    <property type="entry name" value="ASKHA_NBD_BcrAD_BadFG_HgdC_HadI"/>
    <property type="match status" value="1"/>
</dbReference>
<reference evidence="7" key="1">
    <citation type="journal article" date="2019" name="Int. J. Syst. Evol. Microbiol.">
        <title>The Global Catalogue of Microorganisms (GCM) 10K type strain sequencing project: providing services to taxonomists for standard genome sequencing and annotation.</title>
        <authorList>
            <consortium name="The Broad Institute Genomics Platform"/>
            <consortium name="The Broad Institute Genome Sequencing Center for Infectious Disease"/>
            <person name="Wu L."/>
            <person name="Ma J."/>
        </authorList>
    </citation>
    <scope>NUCLEOTIDE SEQUENCE [LARGE SCALE GENOMIC DNA]</scope>
    <source>
        <strain evidence="7">CCUG 39402</strain>
    </source>
</reference>
<gene>
    <name evidence="6" type="ORF">ACFQND_19905</name>
</gene>
<evidence type="ECO:0000313" key="7">
    <source>
        <dbReference type="Proteomes" id="UP001596270"/>
    </source>
</evidence>
<dbReference type="Pfam" id="PF01869">
    <property type="entry name" value="BcrAD_BadFG"/>
    <property type="match status" value="1"/>
</dbReference>
<keyword evidence="2" id="KW-0479">Metal-binding</keyword>
<dbReference type="PANTHER" id="PTHR32329">
    <property type="entry name" value="BIFUNCTIONAL PROTEIN [INCLUDES 2-HYDROXYACYL-COA DEHYDRATASE (N-TER) AND ITS ACTIVATOR DOMAIN (C_TERM)-RELATED"/>
    <property type="match status" value="1"/>
</dbReference>
<evidence type="ECO:0000256" key="3">
    <source>
        <dbReference type="ARBA" id="ARBA00023004"/>
    </source>
</evidence>
<organism evidence="6 7">
    <name type="scientific">Polaromonas aquatica</name>
    <dbReference type="NCBI Taxonomy" id="332657"/>
    <lineage>
        <taxon>Bacteria</taxon>
        <taxon>Pseudomonadati</taxon>
        <taxon>Pseudomonadota</taxon>
        <taxon>Betaproteobacteria</taxon>
        <taxon>Burkholderiales</taxon>
        <taxon>Comamonadaceae</taxon>
        <taxon>Polaromonas</taxon>
    </lineage>
</organism>
<dbReference type="InterPro" id="IPR043129">
    <property type="entry name" value="ATPase_NBD"/>
</dbReference>
<keyword evidence="4" id="KW-0411">Iron-sulfur</keyword>
<dbReference type="PANTHER" id="PTHR32329:SF2">
    <property type="entry name" value="BIFUNCTIONAL PROTEIN [INCLUDES 2-HYDROXYACYL-COA DEHYDRATASE (N-TER) AND ITS ACTIVATOR DOMAIN (C_TERM)"/>
    <property type="match status" value="1"/>
</dbReference>
<dbReference type="InterPro" id="IPR051805">
    <property type="entry name" value="Dehydratase_Activator_Redct"/>
</dbReference>
<proteinExistence type="predicted"/>
<dbReference type="RefSeq" id="WP_371438125.1">
    <property type="nucleotide sequence ID" value="NZ_JBHSRS010000083.1"/>
</dbReference>
<accession>A0ABW1U2L1</accession>
<name>A0ABW1U2L1_9BURK</name>
<evidence type="ECO:0000256" key="1">
    <source>
        <dbReference type="ARBA" id="ARBA00001966"/>
    </source>
</evidence>
<sequence length="312" mass="32381">MTTYVLGIDFGSTTGKAVILDDEGAVVASCVSQKGAVSDEGVKHALAGALQEAGITLDEIKRCVATGYGRRMLDLADRTITEITCHARGAVALVPEARMVIDIGGQDSKVIAVDSGGLVAQFAMNDRCAAGTGKFLEVLARAVNVEIEDMGTMALAATESVKVTSMCATFAETEVIALLAEGCAKPVVLDGVHAAVAKRIVGLVSRVGQRDPIVMTGGVARNIAAIKHIEEALNTKLIIPSHPQVAGALGAALFALDDLRQEGASRRQQDLKVEGEVDQLMTAGMMCAPACAQKSSPITFKTRNPAAASVTH</sequence>
<dbReference type="Gene3D" id="3.30.420.40">
    <property type="match status" value="2"/>
</dbReference>
<dbReference type="InterPro" id="IPR008275">
    <property type="entry name" value="CoA_E_activase_dom"/>
</dbReference>
<comment type="caution">
    <text evidence="6">The sequence shown here is derived from an EMBL/GenBank/DDBJ whole genome shotgun (WGS) entry which is preliminary data.</text>
</comment>
<dbReference type="NCBIfam" id="TIGR00241">
    <property type="entry name" value="CoA_E_activ"/>
    <property type="match status" value="1"/>
</dbReference>